<dbReference type="InterPro" id="IPR042099">
    <property type="entry name" value="ANL_N_sf"/>
</dbReference>
<dbReference type="Gene3D" id="1.10.1200.10">
    <property type="entry name" value="ACP-like"/>
    <property type="match status" value="1"/>
</dbReference>
<dbReference type="Gene3D" id="3.30.559.30">
    <property type="entry name" value="Nonribosomal peptide synthetase, condensation domain"/>
    <property type="match status" value="1"/>
</dbReference>
<dbReference type="GO" id="GO:0031177">
    <property type="term" value="F:phosphopantetheine binding"/>
    <property type="evidence" value="ECO:0007669"/>
    <property type="project" value="InterPro"/>
</dbReference>
<evidence type="ECO:0000256" key="2">
    <source>
        <dbReference type="ARBA" id="ARBA00022450"/>
    </source>
</evidence>
<dbReference type="InterPro" id="IPR036736">
    <property type="entry name" value="ACP-like_sf"/>
</dbReference>
<comment type="caution">
    <text evidence="5">The sequence shown here is derived from an EMBL/GenBank/DDBJ whole genome shotgun (WGS) entry which is preliminary data.</text>
</comment>
<dbReference type="InterPro" id="IPR010071">
    <property type="entry name" value="AA_adenyl_dom"/>
</dbReference>
<organism evidence="5 6">
    <name type="scientific">Pseudoalteromonas rubra</name>
    <dbReference type="NCBI Taxonomy" id="43658"/>
    <lineage>
        <taxon>Bacteria</taxon>
        <taxon>Pseudomonadati</taxon>
        <taxon>Pseudomonadota</taxon>
        <taxon>Gammaproteobacteria</taxon>
        <taxon>Alteromonadales</taxon>
        <taxon>Pseudoalteromonadaceae</taxon>
        <taxon>Pseudoalteromonas</taxon>
    </lineage>
</organism>
<evidence type="ECO:0000256" key="1">
    <source>
        <dbReference type="ARBA" id="ARBA00001957"/>
    </source>
</evidence>
<evidence type="ECO:0000313" key="5">
    <source>
        <dbReference type="EMBL" id="RZM84973.1"/>
    </source>
</evidence>
<dbReference type="SUPFAM" id="SSF56801">
    <property type="entry name" value="Acetyl-CoA synthetase-like"/>
    <property type="match status" value="1"/>
</dbReference>
<dbReference type="Pfam" id="PF13193">
    <property type="entry name" value="AMP-binding_C"/>
    <property type="match status" value="1"/>
</dbReference>
<dbReference type="Gene3D" id="3.30.559.10">
    <property type="entry name" value="Chloramphenicol acetyltransferase-like domain"/>
    <property type="match status" value="1"/>
</dbReference>
<comment type="cofactor">
    <cofactor evidence="1">
        <name>pantetheine 4'-phosphate</name>
        <dbReference type="ChEBI" id="CHEBI:47942"/>
    </cofactor>
</comment>
<dbReference type="PANTHER" id="PTHR45527:SF1">
    <property type="entry name" value="FATTY ACID SYNTHASE"/>
    <property type="match status" value="1"/>
</dbReference>
<dbReference type="Pfam" id="PF00501">
    <property type="entry name" value="AMP-binding"/>
    <property type="match status" value="1"/>
</dbReference>
<evidence type="ECO:0000313" key="6">
    <source>
        <dbReference type="Proteomes" id="UP000292345"/>
    </source>
</evidence>
<gene>
    <name evidence="5" type="ORF">C3B51_02265</name>
</gene>
<dbReference type="FunFam" id="1.10.1200.10:FF:000005">
    <property type="entry name" value="Nonribosomal peptide synthetase 1"/>
    <property type="match status" value="1"/>
</dbReference>
<dbReference type="EMBL" id="PPUZ01000004">
    <property type="protein sequence ID" value="RZM84973.1"/>
    <property type="molecule type" value="Genomic_DNA"/>
</dbReference>
<dbReference type="Pfam" id="PF00668">
    <property type="entry name" value="Condensation"/>
    <property type="match status" value="1"/>
</dbReference>
<dbReference type="InterPro" id="IPR045851">
    <property type="entry name" value="AMP-bd_C_sf"/>
</dbReference>
<dbReference type="PROSITE" id="PS00455">
    <property type="entry name" value="AMP_BINDING"/>
    <property type="match status" value="1"/>
</dbReference>
<dbReference type="SUPFAM" id="SSF52777">
    <property type="entry name" value="CoA-dependent acyltransferases"/>
    <property type="match status" value="2"/>
</dbReference>
<dbReference type="InterPro" id="IPR000873">
    <property type="entry name" value="AMP-dep_synth/lig_dom"/>
</dbReference>
<dbReference type="PROSITE" id="PS50075">
    <property type="entry name" value="CARRIER"/>
    <property type="match status" value="1"/>
</dbReference>
<dbReference type="GO" id="GO:0003824">
    <property type="term" value="F:catalytic activity"/>
    <property type="evidence" value="ECO:0007669"/>
    <property type="project" value="InterPro"/>
</dbReference>
<dbReference type="NCBIfam" id="TIGR01733">
    <property type="entry name" value="AA-adenyl-dom"/>
    <property type="match status" value="1"/>
</dbReference>
<dbReference type="Gene3D" id="3.30.300.30">
    <property type="match status" value="1"/>
</dbReference>
<dbReference type="GO" id="GO:0005737">
    <property type="term" value="C:cytoplasm"/>
    <property type="evidence" value="ECO:0007669"/>
    <property type="project" value="TreeGrafter"/>
</dbReference>
<dbReference type="InterPro" id="IPR009081">
    <property type="entry name" value="PP-bd_ACP"/>
</dbReference>
<dbReference type="InterPro" id="IPR020806">
    <property type="entry name" value="PKS_PP-bd"/>
</dbReference>
<dbReference type="CDD" id="cd05930">
    <property type="entry name" value="A_NRPS"/>
    <property type="match status" value="1"/>
</dbReference>
<dbReference type="Pfam" id="PF00550">
    <property type="entry name" value="PP-binding"/>
    <property type="match status" value="1"/>
</dbReference>
<accession>A0A4Q7END9</accession>
<dbReference type="Proteomes" id="UP000292345">
    <property type="component" value="Unassembled WGS sequence"/>
</dbReference>
<dbReference type="InterPro" id="IPR001242">
    <property type="entry name" value="Condensation_dom"/>
</dbReference>
<dbReference type="SUPFAM" id="SSF47336">
    <property type="entry name" value="ACP-like"/>
    <property type="match status" value="1"/>
</dbReference>
<proteinExistence type="predicted"/>
<dbReference type="GO" id="GO:0044550">
    <property type="term" value="P:secondary metabolite biosynthetic process"/>
    <property type="evidence" value="ECO:0007669"/>
    <property type="project" value="TreeGrafter"/>
</dbReference>
<evidence type="ECO:0000259" key="4">
    <source>
        <dbReference type="PROSITE" id="PS50075"/>
    </source>
</evidence>
<dbReference type="SMART" id="SM00823">
    <property type="entry name" value="PKS_PP"/>
    <property type="match status" value="1"/>
</dbReference>
<feature type="domain" description="Carrier" evidence="4">
    <location>
        <begin position="959"/>
        <end position="1034"/>
    </location>
</feature>
<reference evidence="5 6" key="1">
    <citation type="submission" date="2018-01" db="EMBL/GenBank/DDBJ databases">
        <title>Co-occurrence of chitin degradation, pigmentation and bioactivity in marine Pseudoalteromonas.</title>
        <authorList>
            <person name="Paulsen S."/>
            <person name="Gram L."/>
            <person name="Machado H."/>
        </authorList>
    </citation>
    <scope>NUCLEOTIDE SEQUENCE [LARGE SCALE GENOMIC DNA]</scope>
    <source>
        <strain evidence="5 6">S1946</strain>
    </source>
</reference>
<dbReference type="RefSeq" id="WP_130244027.1">
    <property type="nucleotide sequence ID" value="NZ_PPUZ01000004.1"/>
</dbReference>
<dbReference type="InterPro" id="IPR020845">
    <property type="entry name" value="AMP-binding_CS"/>
</dbReference>
<name>A0A4Q7END9_9GAMM</name>
<sequence length="1058" mass="118540">MNYDTQELEKIPLTSSQMEIYLDQAKSPNSSEYTIGGYIHIRNAVDTEIFVAAMERVTAHSDAFHLAFEENDEEITQTYRKTPSKFQCHDFSHLADPEASAFEWIHEQLQQTFDLSEHGLYSFHIIKIAEQHSIWVGFAHHLIFDGLSYGLLAKNIFSTYNALCMGLLEGEVTYSRDFIDLTAVSSEYLTSRAYKKSKEYWETQLSTPIEPIIEPKYRVTDEQTPTFLVKENIDLAEYDALSEMAKQLGCGVHQLFLAALYSYFYNTSGIDNFPICLPFHNRSGKAKNIIGCFASMSPLFLTCSKEMTFAQLVTQIGEQTRGLIKHTKFPLSHAIQQVRDRQPHIQRLTDINFNYYKAEFDIPDNELDLEIHSLRTGQQPPLKFHLCEFSGQQNVQIQIEARRAFFKTEEAAAILSRVRLILNQVRHNPQLALEDMILSTQQDEQAYQALNAANLTVDTQTDFISLFEQRVTTTPDDIAIVFGDHRLSYQALNAKANQLANRLLKAGVQPGDNVGICVSRSIGLVIGQLATLKACATFVPMDPKVPAQRLQDIAIGGEQKVIITESDLLVKLPPSITSTLVDGAQNDSWLDRYDTADLKLTTRPEQAAYIIHTSGSTGKPKGVVVTQANLTHFMHAMVHILAEKGLQGAYKWAWNAPAYFDASIQALSQLAFGVELHLLSDAQRSEPTQLVQYLNDNQIALLDITPSLVELLLSEAQTQGIKLPSLLVGGEAIGRSLWRKLAEQNQLDGTFTLNMYGPTEGTVNSTYADLKDASQPTIGRCLPNVKATVVNNLNSRLPIGVAGELVLSGAQIASGYFNNTVATDEQYFYDDAQGWSYKTGDLVSLNSDGSLHYLKRKDDQIKLRGYRIELEEIEEVLCTHQAVQDAAVIVKSEQLVAFIVSESVSSNEINSFLSEQLPEYMRPQHLEFVEQIARNANGKKDRKSLQKFEINKTQTRREGPATETEEAVQAIWQSLVGKEDIGLDDNFFDIGGHSLLAIRLTSACRERFSTELQLAEFMENPTISAIATKIDTTLAEKRVIEQICTQSPTPQDNVRIKV</sequence>
<protein>
    <recommendedName>
        <fullName evidence="4">Carrier domain-containing protein</fullName>
    </recommendedName>
</protein>
<dbReference type="Gene3D" id="3.40.50.12780">
    <property type="entry name" value="N-terminal domain of ligase-like"/>
    <property type="match status" value="1"/>
</dbReference>
<keyword evidence="3" id="KW-0597">Phosphoprotein</keyword>
<evidence type="ECO:0000256" key="3">
    <source>
        <dbReference type="ARBA" id="ARBA00022553"/>
    </source>
</evidence>
<keyword evidence="2" id="KW-0596">Phosphopantetheine</keyword>
<dbReference type="InterPro" id="IPR023213">
    <property type="entry name" value="CAT-like_dom_sf"/>
</dbReference>
<dbReference type="FunFam" id="3.40.50.980:FF:000001">
    <property type="entry name" value="Non-ribosomal peptide synthetase"/>
    <property type="match status" value="1"/>
</dbReference>
<dbReference type="PANTHER" id="PTHR45527">
    <property type="entry name" value="NONRIBOSOMAL PEPTIDE SYNTHETASE"/>
    <property type="match status" value="1"/>
</dbReference>
<dbReference type="GO" id="GO:0043041">
    <property type="term" value="P:amino acid activation for nonribosomal peptide biosynthetic process"/>
    <property type="evidence" value="ECO:0007669"/>
    <property type="project" value="TreeGrafter"/>
</dbReference>
<dbReference type="AlphaFoldDB" id="A0A4Q7END9"/>
<dbReference type="InterPro" id="IPR025110">
    <property type="entry name" value="AMP-bd_C"/>
</dbReference>